<proteinExistence type="predicted"/>
<dbReference type="Pfam" id="PF00144">
    <property type="entry name" value="Beta-lactamase"/>
    <property type="match status" value="1"/>
</dbReference>
<comment type="caution">
    <text evidence="2">The sequence shown here is derived from an EMBL/GenBank/DDBJ whole genome shotgun (WGS) entry which is preliminary data.</text>
</comment>
<dbReference type="SUPFAM" id="SSF56601">
    <property type="entry name" value="beta-lactamase/transpeptidase-like"/>
    <property type="match status" value="1"/>
</dbReference>
<feature type="domain" description="Beta-lactamase-related" evidence="1">
    <location>
        <begin position="64"/>
        <end position="349"/>
    </location>
</feature>
<evidence type="ECO:0000313" key="2">
    <source>
        <dbReference type="EMBL" id="RCH54051.1"/>
    </source>
</evidence>
<organism evidence="2 3">
    <name type="scientific">Mucilaginibacter hurinus</name>
    <dbReference type="NCBI Taxonomy" id="2201324"/>
    <lineage>
        <taxon>Bacteria</taxon>
        <taxon>Pseudomonadati</taxon>
        <taxon>Bacteroidota</taxon>
        <taxon>Sphingobacteriia</taxon>
        <taxon>Sphingobacteriales</taxon>
        <taxon>Sphingobacteriaceae</taxon>
        <taxon>Mucilaginibacter</taxon>
    </lineage>
</organism>
<dbReference type="EMBL" id="QGDC01000008">
    <property type="protein sequence ID" value="RCH54051.1"/>
    <property type="molecule type" value="Genomic_DNA"/>
</dbReference>
<sequence length="375" mass="40948">MQLIKDMKNLSLILALIFLISSCKKDSTPVKPQPGTKDFTRLDTIMRNNLNLLGNNAGLVLFDKNGNILFKKYYGTWNDNTYIPIASASKWLSSAVIMSLVDEGVLSLNTKAAAYYPVEFAAADRRDMTIRQLFSHTSGFEGSNTNLWVVSKNITLQQAVQGIGHGGKIGAFNIPPAKVLYGNGKAFAYGGISMHVAAGMAEKATGKTWDVLFKERIADKCNMTHTDYAGLGTTTNYMPSGSAGTRLPDYTNFLLMILNNGRFKDVQVLSENAVAEMTKDQTNGVPFVESPTEGDPVRGNARYGLGCWIEKTENGNPVEIGSQGAFGFSPWIDKKHGIGGILFVKTTVSSVSTKPTFETAPYTLIRQEVNRVLEQ</sequence>
<dbReference type="PANTHER" id="PTHR43283">
    <property type="entry name" value="BETA-LACTAMASE-RELATED"/>
    <property type="match status" value="1"/>
</dbReference>
<protein>
    <recommendedName>
        <fullName evidence="1">Beta-lactamase-related domain-containing protein</fullName>
    </recommendedName>
</protein>
<dbReference type="PROSITE" id="PS51257">
    <property type="entry name" value="PROKAR_LIPOPROTEIN"/>
    <property type="match status" value="1"/>
</dbReference>
<dbReference type="PANTHER" id="PTHR43283:SF3">
    <property type="entry name" value="BETA-LACTAMASE FAMILY PROTEIN (AFU_ORTHOLOGUE AFUA_5G07500)"/>
    <property type="match status" value="1"/>
</dbReference>
<keyword evidence="3" id="KW-1185">Reference proteome</keyword>
<evidence type="ECO:0000313" key="3">
    <source>
        <dbReference type="Proteomes" id="UP000253209"/>
    </source>
</evidence>
<accession>A0A367GMZ2</accession>
<dbReference type="AlphaFoldDB" id="A0A367GMZ2"/>
<dbReference type="Gene3D" id="3.40.710.10">
    <property type="entry name" value="DD-peptidase/beta-lactamase superfamily"/>
    <property type="match status" value="1"/>
</dbReference>
<dbReference type="InterPro" id="IPR001466">
    <property type="entry name" value="Beta-lactam-related"/>
</dbReference>
<dbReference type="InterPro" id="IPR012338">
    <property type="entry name" value="Beta-lactam/transpept-like"/>
</dbReference>
<dbReference type="Proteomes" id="UP000253209">
    <property type="component" value="Unassembled WGS sequence"/>
</dbReference>
<dbReference type="InterPro" id="IPR050789">
    <property type="entry name" value="Diverse_Enzym_Activities"/>
</dbReference>
<name>A0A367GMZ2_9SPHI</name>
<reference evidence="2 3" key="1">
    <citation type="submission" date="2018-05" db="EMBL/GenBank/DDBJ databases">
        <title>Mucilaginibacter hurinus sp. nov., isolated from briquette warehouse soil.</title>
        <authorList>
            <person name="Choi L."/>
        </authorList>
    </citation>
    <scope>NUCLEOTIDE SEQUENCE [LARGE SCALE GENOMIC DNA]</scope>
    <source>
        <strain evidence="2 3">ZR32</strain>
    </source>
</reference>
<gene>
    <name evidence="2" type="ORF">DJ568_14290</name>
</gene>
<evidence type="ECO:0000259" key="1">
    <source>
        <dbReference type="Pfam" id="PF00144"/>
    </source>
</evidence>